<name>A0ABW9A1G6_9BURK</name>
<gene>
    <name evidence="1" type="ORF">PQR66_38635</name>
</gene>
<dbReference type="RefSeq" id="WP_408335982.1">
    <property type="nucleotide sequence ID" value="NZ_JAQQFH010000063.1"/>
</dbReference>
<sequence length="46" mass="5342">MVLNCLLVLRWGDKGATQLTPQLDFFQGVRKVQNVFVDCRYTPNTR</sequence>
<reference evidence="1 2" key="1">
    <citation type="journal article" date="2024" name="Chem. Sci.">
        <title>Discovery of megapolipeptins by genome mining of a Burkholderiales bacteria collection.</title>
        <authorList>
            <person name="Paulo B.S."/>
            <person name="Recchia M.J.J."/>
            <person name="Lee S."/>
            <person name="Fergusson C.H."/>
            <person name="Romanowski S.B."/>
            <person name="Hernandez A."/>
            <person name="Krull N."/>
            <person name="Liu D.Y."/>
            <person name="Cavanagh H."/>
            <person name="Bos A."/>
            <person name="Gray C.A."/>
            <person name="Murphy B.T."/>
            <person name="Linington R.G."/>
            <person name="Eustaquio A.S."/>
        </authorList>
    </citation>
    <scope>NUCLEOTIDE SEQUENCE [LARGE SCALE GENOMIC DNA]</scope>
    <source>
        <strain evidence="1 2">RL16-012-BIC-B</strain>
    </source>
</reference>
<accession>A0ABW9A1G6</accession>
<proteinExistence type="predicted"/>
<protein>
    <submittedName>
        <fullName evidence="1">Uncharacterized protein</fullName>
    </submittedName>
</protein>
<comment type="caution">
    <text evidence="1">The sequence shown here is derived from an EMBL/GenBank/DDBJ whole genome shotgun (WGS) entry which is preliminary data.</text>
</comment>
<dbReference type="Proteomes" id="UP001629249">
    <property type="component" value="Unassembled WGS sequence"/>
</dbReference>
<keyword evidence="2" id="KW-1185">Reference proteome</keyword>
<evidence type="ECO:0000313" key="2">
    <source>
        <dbReference type="Proteomes" id="UP001629249"/>
    </source>
</evidence>
<dbReference type="EMBL" id="JAQQFN010000055">
    <property type="protein sequence ID" value="MFL9888992.1"/>
    <property type="molecule type" value="Genomic_DNA"/>
</dbReference>
<evidence type="ECO:0000313" key="1">
    <source>
        <dbReference type="EMBL" id="MFL9888992.1"/>
    </source>
</evidence>
<organism evidence="1 2">
    <name type="scientific">Paraburkholderia agricolaris</name>
    <dbReference type="NCBI Taxonomy" id="2152888"/>
    <lineage>
        <taxon>Bacteria</taxon>
        <taxon>Pseudomonadati</taxon>
        <taxon>Pseudomonadota</taxon>
        <taxon>Betaproteobacteria</taxon>
        <taxon>Burkholderiales</taxon>
        <taxon>Burkholderiaceae</taxon>
        <taxon>Paraburkholderia</taxon>
    </lineage>
</organism>